<accession>A0A7W8TUN9</accession>
<evidence type="ECO:0000256" key="2">
    <source>
        <dbReference type="ARBA" id="ARBA00022576"/>
    </source>
</evidence>
<dbReference type="GO" id="GO:0008483">
    <property type="term" value="F:transaminase activity"/>
    <property type="evidence" value="ECO:0007669"/>
    <property type="project" value="UniProtKB-KW"/>
</dbReference>
<dbReference type="EMBL" id="JACHDR010000001">
    <property type="protein sequence ID" value="MBB5513242.1"/>
    <property type="molecule type" value="Genomic_DNA"/>
</dbReference>
<dbReference type="InterPro" id="IPR015422">
    <property type="entry name" value="PyrdxlP-dep_Trfase_small"/>
</dbReference>
<evidence type="ECO:0000256" key="4">
    <source>
        <dbReference type="ARBA" id="ARBA00022898"/>
    </source>
</evidence>
<comment type="caution">
    <text evidence="6">The sequence shown here is derived from an EMBL/GenBank/DDBJ whole genome shotgun (WGS) entry which is preliminary data.</text>
</comment>
<protein>
    <submittedName>
        <fullName evidence="6">Adenosylmethionine-8-amino-7-oxononanoate aminotransferase</fullName>
    </submittedName>
</protein>
<sequence>MTTTPSTTPKGTDRQQAARDHLWMHMARHSGIVKGGTVPVITRGEGHMIYDDKGKGYIDGLSGLFVVQVGHGREELAAVAQEQAKKLSFFPLWSYAHEPAIDLAERLADYAPGDLNRVFFTTGGGEAVESAFKLAKQYWKLQGQPGKTKVISRALAYHGTPQGALAITSLPSMKTPFEPLVPGTFRVPNTNFYRAPEQFEDNEKDFGIWAAERIREAIEFEGAESVAAVFLEPVQNSGGCFPPPPGYFQRVREICDEYDVLLVSDEVICAFGRIGSMFACVDFGYTPDIITCAKGLTSGYSPIGAMIASEKLFEPFTKGDTTFYHGYTFGGHPVSAAVAMANLDIMEREGLNQNVKDNADAFKATLSKLLDLPIVGDVRGAGYFYGIELVKDKTTKETFNDDESERLLRGFLSTALYDAGLYCRADDRGDPVIQLAPPLTIGQKEFDDIESILRSVLTEASTKI</sequence>
<dbReference type="InterPro" id="IPR015424">
    <property type="entry name" value="PyrdxlP-dep_Trfase"/>
</dbReference>
<dbReference type="CDD" id="cd00610">
    <property type="entry name" value="OAT_like"/>
    <property type="match status" value="1"/>
</dbReference>
<evidence type="ECO:0000256" key="1">
    <source>
        <dbReference type="ARBA" id="ARBA00008954"/>
    </source>
</evidence>
<dbReference type="PANTHER" id="PTHR43094">
    <property type="entry name" value="AMINOTRANSFERASE"/>
    <property type="match status" value="1"/>
</dbReference>
<organism evidence="6 7">
    <name type="scientific">Neomicrococcus aestuarii</name>
    <dbReference type="NCBI Taxonomy" id="556325"/>
    <lineage>
        <taxon>Bacteria</taxon>
        <taxon>Bacillati</taxon>
        <taxon>Actinomycetota</taxon>
        <taxon>Actinomycetes</taxon>
        <taxon>Micrococcales</taxon>
        <taxon>Micrococcaceae</taxon>
        <taxon>Neomicrococcus</taxon>
    </lineage>
</organism>
<proteinExistence type="inferred from homology"/>
<dbReference type="Pfam" id="PF00202">
    <property type="entry name" value="Aminotran_3"/>
    <property type="match status" value="1"/>
</dbReference>
<evidence type="ECO:0000256" key="5">
    <source>
        <dbReference type="RuleBase" id="RU003560"/>
    </source>
</evidence>
<dbReference type="NCBIfam" id="NF005102">
    <property type="entry name" value="PRK06541.1"/>
    <property type="match status" value="1"/>
</dbReference>
<evidence type="ECO:0000313" key="7">
    <source>
        <dbReference type="Proteomes" id="UP000580797"/>
    </source>
</evidence>
<dbReference type="InterPro" id="IPR049704">
    <property type="entry name" value="Aminotrans_3_PPA_site"/>
</dbReference>
<name>A0A7W8TUN9_9MICC</name>
<keyword evidence="4 5" id="KW-0663">Pyridoxal phosphate</keyword>
<dbReference type="InterPro" id="IPR015421">
    <property type="entry name" value="PyrdxlP-dep_Trfase_major"/>
</dbReference>
<dbReference type="Gene3D" id="3.40.640.10">
    <property type="entry name" value="Type I PLP-dependent aspartate aminotransferase-like (Major domain)"/>
    <property type="match status" value="1"/>
</dbReference>
<keyword evidence="3 6" id="KW-0808">Transferase</keyword>
<dbReference type="PROSITE" id="PS00600">
    <property type="entry name" value="AA_TRANSFER_CLASS_3"/>
    <property type="match status" value="1"/>
</dbReference>
<comment type="similarity">
    <text evidence="1 5">Belongs to the class-III pyridoxal-phosphate-dependent aminotransferase family.</text>
</comment>
<dbReference type="Proteomes" id="UP000580797">
    <property type="component" value="Unassembled WGS sequence"/>
</dbReference>
<gene>
    <name evidence="6" type="ORF">HD598_001929</name>
</gene>
<keyword evidence="2 6" id="KW-0032">Aminotransferase</keyword>
<evidence type="ECO:0000256" key="3">
    <source>
        <dbReference type="ARBA" id="ARBA00022679"/>
    </source>
</evidence>
<dbReference type="Gene3D" id="3.90.1150.10">
    <property type="entry name" value="Aspartate Aminotransferase, domain 1"/>
    <property type="match status" value="1"/>
</dbReference>
<dbReference type="RefSeq" id="WP_183665486.1">
    <property type="nucleotide sequence ID" value="NZ_BAAARH010000002.1"/>
</dbReference>
<dbReference type="GO" id="GO:0030170">
    <property type="term" value="F:pyridoxal phosphate binding"/>
    <property type="evidence" value="ECO:0007669"/>
    <property type="project" value="InterPro"/>
</dbReference>
<dbReference type="AlphaFoldDB" id="A0A7W8TUN9"/>
<dbReference type="InterPro" id="IPR005814">
    <property type="entry name" value="Aminotrans_3"/>
</dbReference>
<dbReference type="SUPFAM" id="SSF53383">
    <property type="entry name" value="PLP-dependent transferases"/>
    <property type="match status" value="1"/>
</dbReference>
<dbReference type="PANTHER" id="PTHR43094:SF1">
    <property type="entry name" value="AMINOTRANSFERASE CLASS-III"/>
    <property type="match status" value="1"/>
</dbReference>
<evidence type="ECO:0000313" key="6">
    <source>
        <dbReference type="EMBL" id="MBB5513242.1"/>
    </source>
</evidence>
<reference evidence="6 7" key="1">
    <citation type="submission" date="2020-08" db="EMBL/GenBank/DDBJ databases">
        <title>Sequencing the genomes of 1000 actinobacteria strains.</title>
        <authorList>
            <person name="Klenk H.-P."/>
        </authorList>
    </citation>
    <scope>NUCLEOTIDE SEQUENCE [LARGE SCALE GENOMIC DNA]</scope>
    <source>
        <strain evidence="6 7">DSM 105783</strain>
    </source>
</reference>
<dbReference type="FunFam" id="3.40.640.10:FF:000014">
    <property type="entry name" value="Adenosylmethionine-8-amino-7-oxononanoate aminotransferase, probable"/>
    <property type="match status" value="1"/>
</dbReference>